<evidence type="ECO:0000313" key="1">
    <source>
        <dbReference type="EMBL" id="KAK9813683.1"/>
    </source>
</evidence>
<reference evidence="1 2" key="1">
    <citation type="journal article" date="2024" name="Nat. Commun.">
        <title>Phylogenomics reveals the evolutionary origins of lichenization in chlorophyte algae.</title>
        <authorList>
            <person name="Puginier C."/>
            <person name="Libourel C."/>
            <person name="Otte J."/>
            <person name="Skaloud P."/>
            <person name="Haon M."/>
            <person name="Grisel S."/>
            <person name="Petersen M."/>
            <person name="Berrin J.G."/>
            <person name="Delaux P.M."/>
            <person name="Dal Grande F."/>
            <person name="Keller J."/>
        </authorList>
    </citation>
    <scope>NUCLEOTIDE SEQUENCE [LARGE SCALE GENOMIC DNA]</scope>
    <source>
        <strain evidence="1 2">SAG 2036</strain>
    </source>
</reference>
<dbReference type="InterPro" id="IPR050645">
    <property type="entry name" value="Histidine_acid_phosphatase"/>
</dbReference>
<dbReference type="PANTHER" id="PTHR11567">
    <property type="entry name" value="ACID PHOSPHATASE-RELATED"/>
    <property type="match status" value="1"/>
</dbReference>
<dbReference type="Proteomes" id="UP001465755">
    <property type="component" value="Unassembled WGS sequence"/>
</dbReference>
<name>A0AAW1PZN8_9CHLO</name>
<dbReference type="GO" id="GO:0016791">
    <property type="term" value="F:phosphatase activity"/>
    <property type="evidence" value="ECO:0007669"/>
    <property type="project" value="TreeGrafter"/>
</dbReference>
<organism evidence="1 2">
    <name type="scientific">Symbiochloris irregularis</name>
    <dbReference type="NCBI Taxonomy" id="706552"/>
    <lineage>
        <taxon>Eukaryota</taxon>
        <taxon>Viridiplantae</taxon>
        <taxon>Chlorophyta</taxon>
        <taxon>core chlorophytes</taxon>
        <taxon>Trebouxiophyceae</taxon>
        <taxon>Trebouxiales</taxon>
        <taxon>Trebouxiaceae</taxon>
        <taxon>Symbiochloris</taxon>
    </lineage>
</organism>
<proteinExistence type="predicted"/>
<sequence length="203" mass="23509">MARDAKRSSLLGLTAWERHCKLMKDYQEFYGGKLPEQPRTLKTDYDSLVEQHRFIRQPEDDRGNSWEVRLARKYYSKLFKEYAIVDLSRYKLGQLGLRWRTEAEVREGKGQFLCGAKGCSEQRTLASFEVPFSYMEAGQRKQALVKVRLCPKHAIQLNYRKTQEKPNAAGSALPLKFSKRKAPELSRPAPRNCIAANIRHSEV</sequence>
<keyword evidence="2" id="KW-1185">Reference proteome</keyword>
<gene>
    <name evidence="1" type="ORF">WJX73_003513</name>
</gene>
<protein>
    <submittedName>
        <fullName evidence="1">Uncharacterized protein</fullName>
    </submittedName>
</protein>
<dbReference type="Pfam" id="PF09725">
    <property type="entry name" value="Fra10Ac1"/>
    <property type="match status" value="1"/>
</dbReference>
<evidence type="ECO:0000313" key="2">
    <source>
        <dbReference type="Proteomes" id="UP001465755"/>
    </source>
</evidence>
<comment type="caution">
    <text evidence="1">The sequence shown here is derived from an EMBL/GenBank/DDBJ whole genome shotgun (WGS) entry which is preliminary data.</text>
</comment>
<accession>A0AAW1PZN8</accession>
<dbReference type="InterPro" id="IPR019129">
    <property type="entry name" value="Folate-sensitive_fs_Fra10Ac1"/>
</dbReference>
<dbReference type="EMBL" id="JALJOQ010000003">
    <property type="protein sequence ID" value="KAK9813683.1"/>
    <property type="molecule type" value="Genomic_DNA"/>
</dbReference>
<dbReference type="PANTHER" id="PTHR11567:SF25">
    <property type="entry name" value="PROTEIN FRA10AC1"/>
    <property type="match status" value="1"/>
</dbReference>
<dbReference type="AlphaFoldDB" id="A0AAW1PZN8"/>